<protein>
    <submittedName>
        <fullName evidence="5">MarR family transcriptional regulator</fullName>
    </submittedName>
</protein>
<accession>A0A315ES97</accession>
<dbReference type="SMART" id="SM00347">
    <property type="entry name" value="HTH_MARR"/>
    <property type="match status" value="1"/>
</dbReference>
<comment type="caution">
    <text evidence="5">The sequence shown here is derived from an EMBL/GenBank/DDBJ whole genome shotgun (WGS) entry which is preliminary data.</text>
</comment>
<sequence>MKKNKFDETRNILRHWQEDVPNDRLAHLVRDAGRAYTRALQLRLAKHGVPFGHWTFLRILWETDGLTQRELSDRAGVMEPTTFAAMKTMEALGYIERRQLPDNRKNMYVYLTSAGRALKKKLVPLAEETNQVSIQGLNPSDIQTTRRVLFAILSNLAQDESD</sequence>
<keyword evidence="3" id="KW-0804">Transcription</keyword>
<dbReference type="InterPro" id="IPR039422">
    <property type="entry name" value="MarR/SlyA-like"/>
</dbReference>
<keyword evidence="1" id="KW-0805">Transcription regulation</keyword>
<dbReference type="AlphaFoldDB" id="A0A315ES97"/>
<keyword evidence="2" id="KW-0238">DNA-binding</keyword>
<evidence type="ECO:0000256" key="3">
    <source>
        <dbReference type="ARBA" id="ARBA00023163"/>
    </source>
</evidence>
<proteinExistence type="predicted"/>
<evidence type="ECO:0000259" key="4">
    <source>
        <dbReference type="PROSITE" id="PS50995"/>
    </source>
</evidence>
<dbReference type="PROSITE" id="PS50995">
    <property type="entry name" value="HTH_MARR_2"/>
    <property type="match status" value="1"/>
</dbReference>
<dbReference type="EMBL" id="NESP01000001">
    <property type="protein sequence ID" value="PUE59718.1"/>
    <property type="molecule type" value="Genomic_DNA"/>
</dbReference>
<keyword evidence="6" id="KW-1185">Reference proteome</keyword>
<dbReference type="PANTHER" id="PTHR33164">
    <property type="entry name" value="TRANSCRIPTIONAL REGULATOR, MARR FAMILY"/>
    <property type="match status" value="1"/>
</dbReference>
<dbReference type="GO" id="GO:0006950">
    <property type="term" value="P:response to stress"/>
    <property type="evidence" value="ECO:0007669"/>
    <property type="project" value="TreeGrafter"/>
</dbReference>
<dbReference type="SUPFAM" id="SSF46785">
    <property type="entry name" value="Winged helix' DNA-binding domain"/>
    <property type="match status" value="1"/>
</dbReference>
<evidence type="ECO:0000256" key="1">
    <source>
        <dbReference type="ARBA" id="ARBA00023015"/>
    </source>
</evidence>
<dbReference type="InterPro" id="IPR000835">
    <property type="entry name" value="HTH_MarR-typ"/>
</dbReference>
<dbReference type="InterPro" id="IPR036388">
    <property type="entry name" value="WH-like_DNA-bd_sf"/>
</dbReference>
<dbReference type="PANTHER" id="PTHR33164:SF64">
    <property type="entry name" value="TRANSCRIPTIONAL REGULATOR SLYA"/>
    <property type="match status" value="1"/>
</dbReference>
<dbReference type="RefSeq" id="WP_108359795.1">
    <property type="nucleotide sequence ID" value="NZ_NESP01000001.1"/>
</dbReference>
<reference evidence="5 6" key="1">
    <citation type="submission" date="2017-04" db="EMBL/GenBank/DDBJ databases">
        <title>Unexpected and diverse lifestyles within the genus Limnohabitans.</title>
        <authorList>
            <person name="Kasalicky V."/>
            <person name="Mehrshad M."/>
            <person name="Andrei S.-A."/>
            <person name="Salcher M."/>
            <person name="Kratochvilova H."/>
            <person name="Simek K."/>
            <person name="Ghai R."/>
        </authorList>
    </citation>
    <scope>NUCLEOTIDE SEQUENCE [LARGE SCALE GENOMIC DNA]</scope>
    <source>
        <strain evidence="5 6">MWH-C5</strain>
    </source>
</reference>
<dbReference type="GO" id="GO:0003700">
    <property type="term" value="F:DNA-binding transcription factor activity"/>
    <property type="evidence" value="ECO:0007669"/>
    <property type="project" value="InterPro"/>
</dbReference>
<dbReference type="GO" id="GO:0003677">
    <property type="term" value="F:DNA binding"/>
    <property type="evidence" value="ECO:0007669"/>
    <property type="project" value="UniProtKB-KW"/>
</dbReference>
<feature type="domain" description="HTH marR-type" evidence="4">
    <location>
        <begin position="22"/>
        <end position="154"/>
    </location>
</feature>
<gene>
    <name evidence="5" type="ORF">B9Z44_09095</name>
</gene>
<dbReference type="Proteomes" id="UP000251341">
    <property type="component" value="Unassembled WGS sequence"/>
</dbReference>
<evidence type="ECO:0000256" key="2">
    <source>
        <dbReference type="ARBA" id="ARBA00023125"/>
    </source>
</evidence>
<organism evidence="5 6">
    <name type="scientific">Limnohabitans curvus</name>
    <dbReference type="NCBI Taxonomy" id="323423"/>
    <lineage>
        <taxon>Bacteria</taxon>
        <taxon>Pseudomonadati</taxon>
        <taxon>Pseudomonadota</taxon>
        <taxon>Betaproteobacteria</taxon>
        <taxon>Burkholderiales</taxon>
        <taxon>Comamonadaceae</taxon>
        <taxon>Limnohabitans</taxon>
    </lineage>
</organism>
<dbReference type="Gene3D" id="1.10.10.10">
    <property type="entry name" value="Winged helix-like DNA-binding domain superfamily/Winged helix DNA-binding domain"/>
    <property type="match status" value="1"/>
</dbReference>
<dbReference type="Pfam" id="PF01047">
    <property type="entry name" value="MarR"/>
    <property type="match status" value="1"/>
</dbReference>
<evidence type="ECO:0000313" key="6">
    <source>
        <dbReference type="Proteomes" id="UP000251341"/>
    </source>
</evidence>
<evidence type="ECO:0000313" key="5">
    <source>
        <dbReference type="EMBL" id="PUE59718.1"/>
    </source>
</evidence>
<name>A0A315ES97_9BURK</name>
<dbReference type="InterPro" id="IPR036390">
    <property type="entry name" value="WH_DNA-bd_sf"/>
</dbReference>